<reference evidence="1 2" key="1">
    <citation type="journal article" date="2021" name="Commun. Biol.">
        <title>The genome of Shorea leprosula (Dipterocarpaceae) highlights the ecological relevance of drought in aseasonal tropical rainforests.</title>
        <authorList>
            <person name="Ng K.K.S."/>
            <person name="Kobayashi M.J."/>
            <person name="Fawcett J.A."/>
            <person name="Hatakeyama M."/>
            <person name="Paape T."/>
            <person name="Ng C.H."/>
            <person name="Ang C.C."/>
            <person name="Tnah L.H."/>
            <person name="Lee C.T."/>
            <person name="Nishiyama T."/>
            <person name="Sese J."/>
            <person name="O'Brien M.J."/>
            <person name="Copetti D."/>
            <person name="Mohd Noor M.I."/>
            <person name="Ong R.C."/>
            <person name="Putra M."/>
            <person name="Sireger I.Z."/>
            <person name="Indrioko S."/>
            <person name="Kosugi Y."/>
            <person name="Izuno A."/>
            <person name="Isagi Y."/>
            <person name="Lee S.L."/>
            <person name="Shimizu K.K."/>
        </authorList>
    </citation>
    <scope>NUCLEOTIDE SEQUENCE [LARGE SCALE GENOMIC DNA]</scope>
    <source>
        <strain evidence="1">214</strain>
    </source>
</reference>
<gene>
    <name evidence="1" type="ORF">SLEP1_g23976</name>
</gene>
<dbReference type="Proteomes" id="UP001054252">
    <property type="component" value="Unassembled WGS sequence"/>
</dbReference>
<organism evidence="1 2">
    <name type="scientific">Rubroshorea leprosula</name>
    <dbReference type="NCBI Taxonomy" id="152421"/>
    <lineage>
        <taxon>Eukaryota</taxon>
        <taxon>Viridiplantae</taxon>
        <taxon>Streptophyta</taxon>
        <taxon>Embryophyta</taxon>
        <taxon>Tracheophyta</taxon>
        <taxon>Spermatophyta</taxon>
        <taxon>Magnoliopsida</taxon>
        <taxon>eudicotyledons</taxon>
        <taxon>Gunneridae</taxon>
        <taxon>Pentapetalae</taxon>
        <taxon>rosids</taxon>
        <taxon>malvids</taxon>
        <taxon>Malvales</taxon>
        <taxon>Dipterocarpaceae</taxon>
        <taxon>Rubroshorea</taxon>
    </lineage>
</organism>
<protein>
    <submittedName>
        <fullName evidence="1">Uncharacterized protein</fullName>
    </submittedName>
</protein>
<comment type="caution">
    <text evidence="1">The sequence shown here is derived from an EMBL/GenBank/DDBJ whole genome shotgun (WGS) entry which is preliminary data.</text>
</comment>
<evidence type="ECO:0000313" key="1">
    <source>
        <dbReference type="EMBL" id="GKV12889.1"/>
    </source>
</evidence>
<dbReference type="EMBL" id="BPVZ01000037">
    <property type="protein sequence ID" value="GKV12889.1"/>
    <property type="molecule type" value="Genomic_DNA"/>
</dbReference>
<keyword evidence="2" id="KW-1185">Reference proteome</keyword>
<sequence>MDLIMGCNLLIASQDFDSGGLGDDKGLDLAKVLLKDSL</sequence>
<dbReference type="AlphaFoldDB" id="A0AAV5JED0"/>
<accession>A0AAV5JED0</accession>
<proteinExistence type="predicted"/>
<name>A0AAV5JED0_9ROSI</name>
<evidence type="ECO:0000313" key="2">
    <source>
        <dbReference type="Proteomes" id="UP001054252"/>
    </source>
</evidence>